<dbReference type="InterPro" id="IPR036412">
    <property type="entry name" value="HAD-like_sf"/>
</dbReference>
<dbReference type="InterPro" id="IPR006379">
    <property type="entry name" value="HAD-SF_hydro_IIB"/>
</dbReference>
<dbReference type="PANTHER" id="PTHR43768:SF3">
    <property type="entry name" value="TREHALOSE 6-PHOSPHATE PHOSPHATASE"/>
    <property type="match status" value="1"/>
</dbReference>
<evidence type="ECO:0000256" key="3">
    <source>
        <dbReference type="ARBA" id="ARBA00022801"/>
    </source>
</evidence>
<dbReference type="EMBL" id="JAVRHN010000018">
    <property type="protein sequence ID" value="MDT0688084.1"/>
    <property type="molecule type" value="Genomic_DNA"/>
</dbReference>
<accession>A0ABU3DWH8</accession>
<dbReference type="Pfam" id="PF02358">
    <property type="entry name" value="Trehalose_PPase"/>
    <property type="match status" value="1"/>
</dbReference>
<dbReference type="Gene3D" id="3.40.50.1000">
    <property type="entry name" value="HAD superfamily/HAD-like"/>
    <property type="match status" value="1"/>
</dbReference>
<comment type="similarity">
    <text evidence="2 4">Belongs to the trehalose phosphatase family.</text>
</comment>
<evidence type="ECO:0000256" key="4">
    <source>
        <dbReference type="RuleBase" id="RU361117"/>
    </source>
</evidence>
<dbReference type="InterPro" id="IPR044651">
    <property type="entry name" value="OTSB-like"/>
</dbReference>
<protein>
    <recommendedName>
        <fullName evidence="4">Trehalose 6-phosphate phosphatase</fullName>
        <ecNumber evidence="4">3.1.3.12</ecNumber>
    </recommendedName>
</protein>
<dbReference type="CDD" id="cd01627">
    <property type="entry name" value="HAD_TPP"/>
    <property type="match status" value="1"/>
</dbReference>
<keyword evidence="4" id="KW-0479">Metal-binding</keyword>
<comment type="cofactor">
    <cofactor evidence="4">
        <name>Mg(2+)</name>
        <dbReference type="ChEBI" id="CHEBI:18420"/>
    </cofactor>
</comment>
<gene>
    <name evidence="5" type="primary">otsB</name>
    <name evidence="5" type="ORF">RM541_17085</name>
</gene>
<dbReference type="Gene3D" id="3.30.70.1020">
    <property type="entry name" value="Trehalose-6-phosphate phosphatase related protein, domain 2"/>
    <property type="match status" value="1"/>
</dbReference>
<keyword evidence="6" id="KW-1185">Reference proteome</keyword>
<evidence type="ECO:0000313" key="6">
    <source>
        <dbReference type="Proteomes" id="UP001253848"/>
    </source>
</evidence>
<dbReference type="PANTHER" id="PTHR43768">
    <property type="entry name" value="TREHALOSE 6-PHOSPHATE PHOSPHATASE"/>
    <property type="match status" value="1"/>
</dbReference>
<comment type="pathway">
    <text evidence="1 4">Glycan biosynthesis; trehalose biosynthesis.</text>
</comment>
<dbReference type="NCBIfam" id="TIGR01484">
    <property type="entry name" value="HAD-SF-IIB"/>
    <property type="match status" value="1"/>
</dbReference>
<evidence type="ECO:0000256" key="1">
    <source>
        <dbReference type="ARBA" id="ARBA00005199"/>
    </source>
</evidence>
<comment type="function">
    <text evidence="4">Removes the phosphate from trehalose 6-phosphate to produce free trehalose.</text>
</comment>
<keyword evidence="4" id="KW-0460">Magnesium</keyword>
<evidence type="ECO:0000313" key="5">
    <source>
        <dbReference type="EMBL" id="MDT0688084.1"/>
    </source>
</evidence>
<organism evidence="5 6">
    <name type="scientific">Autumnicola psychrophila</name>
    <dbReference type="NCBI Taxonomy" id="3075592"/>
    <lineage>
        <taxon>Bacteria</taxon>
        <taxon>Pseudomonadati</taxon>
        <taxon>Bacteroidota</taxon>
        <taxon>Flavobacteriia</taxon>
        <taxon>Flavobacteriales</taxon>
        <taxon>Flavobacteriaceae</taxon>
        <taxon>Autumnicola</taxon>
    </lineage>
</organism>
<comment type="catalytic activity">
    <reaction evidence="4">
        <text>alpha,alpha-trehalose 6-phosphate + H2O = alpha,alpha-trehalose + phosphate</text>
        <dbReference type="Rhea" id="RHEA:23420"/>
        <dbReference type="ChEBI" id="CHEBI:15377"/>
        <dbReference type="ChEBI" id="CHEBI:16551"/>
        <dbReference type="ChEBI" id="CHEBI:43474"/>
        <dbReference type="ChEBI" id="CHEBI:58429"/>
        <dbReference type="EC" id="3.1.3.12"/>
    </reaction>
</comment>
<proteinExistence type="inferred from homology"/>
<reference evidence="5 6" key="1">
    <citation type="submission" date="2023-09" db="EMBL/GenBank/DDBJ databases">
        <authorList>
            <person name="Rey-Velasco X."/>
        </authorList>
    </citation>
    <scope>NUCLEOTIDE SEQUENCE [LARGE SCALE GENOMIC DNA]</scope>
    <source>
        <strain evidence="5 6">F225</strain>
    </source>
</reference>
<dbReference type="GO" id="GO:0004805">
    <property type="term" value="F:trehalose-phosphatase activity"/>
    <property type="evidence" value="ECO:0007669"/>
    <property type="project" value="UniProtKB-EC"/>
</dbReference>
<comment type="caution">
    <text evidence="5">The sequence shown here is derived from an EMBL/GenBank/DDBJ whole genome shotgun (WGS) entry which is preliminary data.</text>
</comment>
<dbReference type="NCBIfam" id="TIGR00685">
    <property type="entry name" value="T6PP"/>
    <property type="match status" value="1"/>
</dbReference>
<sequence length="259" mass="29616">MANQLPSALKKAEELKKEFSDKKALLFLDFDGTLAPIVENHEDAAISEEMRDLVQQLSKVYPTAVVSGRGMKDVNQRVNLPELYYAGSHGFEISGPNNFLKENDEAQKVLPIFDKIEPILKEKLKDINGVDFERKKFTLAIHYRKVDENRTSEVHTRVSEVLKDYPQLLKADGKKVIEVRPAIDWHKGKAVEFLKEHLGEKNQKFSVYIGDDVTDEDAFKYVDNGIGILVSEHGNKTYADYSLENIDEVKEFFQLLLKK</sequence>
<dbReference type="InterPro" id="IPR003337">
    <property type="entry name" value="Trehalose_PPase"/>
</dbReference>
<keyword evidence="3 4" id="KW-0378">Hydrolase</keyword>
<dbReference type="RefSeq" id="WP_311501346.1">
    <property type="nucleotide sequence ID" value="NZ_JAVRHN010000018.1"/>
</dbReference>
<dbReference type="EC" id="3.1.3.12" evidence="4"/>
<name>A0ABU3DWH8_9FLAO</name>
<dbReference type="Proteomes" id="UP001253848">
    <property type="component" value="Unassembled WGS sequence"/>
</dbReference>
<evidence type="ECO:0000256" key="2">
    <source>
        <dbReference type="ARBA" id="ARBA00008770"/>
    </source>
</evidence>
<dbReference type="SUPFAM" id="SSF56784">
    <property type="entry name" value="HAD-like"/>
    <property type="match status" value="1"/>
</dbReference>
<dbReference type="InterPro" id="IPR023214">
    <property type="entry name" value="HAD_sf"/>
</dbReference>